<dbReference type="Proteomes" id="UP001527882">
    <property type="component" value="Unassembled WGS sequence"/>
</dbReference>
<keyword evidence="9" id="KW-1185">Reference proteome</keyword>
<evidence type="ECO:0000256" key="3">
    <source>
        <dbReference type="ARBA" id="ARBA00022801"/>
    </source>
</evidence>
<evidence type="ECO:0000256" key="2">
    <source>
        <dbReference type="ARBA" id="ARBA00022670"/>
    </source>
</evidence>
<dbReference type="PROSITE" id="PS51892">
    <property type="entry name" value="SUBTILASE"/>
    <property type="match status" value="1"/>
</dbReference>
<dbReference type="InterPro" id="IPR050131">
    <property type="entry name" value="Peptidase_S8_subtilisin-like"/>
</dbReference>
<comment type="similarity">
    <text evidence="1 5 6">Belongs to the peptidase S8 family.</text>
</comment>
<dbReference type="Gene3D" id="3.40.50.200">
    <property type="entry name" value="Peptidase S8/S53 domain"/>
    <property type="match status" value="1"/>
</dbReference>
<evidence type="ECO:0000256" key="4">
    <source>
        <dbReference type="ARBA" id="ARBA00022825"/>
    </source>
</evidence>
<evidence type="ECO:0000256" key="5">
    <source>
        <dbReference type="PROSITE-ProRule" id="PRU01240"/>
    </source>
</evidence>
<feature type="active site" description="Charge relay system" evidence="5">
    <location>
        <position position="344"/>
    </location>
</feature>
<dbReference type="CDD" id="cd07487">
    <property type="entry name" value="Peptidases_S8_1"/>
    <property type="match status" value="1"/>
</dbReference>
<dbReference type="InterPro" id="IPR022398">
    <property type="entry name" value="Peptidase_S8_His-AS"/>
</dbReference>
<keyword evidence="2 5" id="KW-0645">Protease</keyword>
<evidence type="ECO:0000256" key="6">
    <source>
        <dbReference type="RuleBase" id="RU003355"/>
    </source>
</evidence>
<accession>A0ABT4QB05</accession>
<dbReference type="PANTHER" id="PTHR43806">
    <property type="entry name" value="PEPTIDASE S8"/>
    <property type="match status" value="1"/>
</dbReference>
<feature type="active site" description="Charge relay system" evidence="5">
    <location>
        <position position="152"/>
    </location>
</feature>
<evidence type="ECO:0000313" key="9">
    <source>
        <dbReference type="Proteomes" id="UP001527882"/>
    </source>
</evidence>
<dbReference type="SUPFAM" id="SSF52743">
    <property type="entry name" value="Subtilisin-like"/>
    <property type="match status" value="1"/>
</dbReference>
<dbReference type="InterPro" id="IPR000209">
    <property type="entry name" value="Peptidase_S8/S53_dom"/>
</dbReference>
<reference evidence="8 9" key="1">
    <citation type="submission" date="2022-12" db="EMBL/GenBank/DDBJ databases">
        <title>Draft genome sequence of Paenibacillus sp. dW9.</title>
        <authorList>
            <person name="Choi E.-W."/>
            <person name="Kim D.-U."/>
        </authorList>
    </citation>
    <scope>NUCLEOTIDE SEQUENCE [LARGE SCALE GENOMIC DNA]</scope>
    <source>
        <strain evidence="9">dW9</strain>
    </source>
</reference>
<keyword evidence="3 5" id="KW-0378">Hydrolase</keyword>
<keyword evidence="4 5" id="KW-0720">Serine protease</keyword>
<dbReference type="PROSITE" id="PS00138">
    <property type="entry name" value="SUBTILASE_SER"/>
    <property type="match status" value="1"/>
</dbReference>
<dbReference type="PRINTS" id="PR00723">
    <property type="entry name" value="SUBTILISIN"/>
</dbReference>
<organism evidence="8 9">
    <name type="scientific">Paenibacillus gyeongsangnamensis</name>
    <dbReference type="NCBI Taxonomy" id="3388067"/>
    <lineage>
        <taxon>Bacteria</taxon>
        <taxon>Bacillati</taxon>
        <taxon>Bacillota</taxon>
        <taxon>Bacilli</taxon>
        <taxon>Bacillales</taxon>
        <taxon>Paenibacillaceae</taxon>
        <taxon>Paenibacillus</taxon>
    </lineage>
</organism>
<evidence type="ECO:0000313" key="8">
    <source>
        <dbReference type="EMBL" id="MCZ8514059.1"/>
    </source>
</evidence>
<dbReference type="PANTHER" id="PTHR43806:SF65">
    <property type="entry name" value="SERINE PROTEASE APRX"/>
    <property type="match status" value="1"/>
</dbReference>
<feature type="domain" description="Peptidase S8/S53" evidence="7">
    <location>
        <begin position="108"/>
        <end position="390"/>
    </location>
</feature>
<gene>
    <name evidence="8" type="ORF">O9H85_16835</name>
</gene>
<evidence type="ECO:0000259" key="7">
    <source>
        <dbReference type="Pfam" id="PF00082"/>
    </source>
</evidence>
<dbReference type="RefSeq" id="WP_269882577.1">
    <property type="nucleotide sequence ID" value="NZ_JAQAGZ010000010.1"/>
</dbReference>
<protein>
    <submittedName>
        <fullName evidence="8">S8 family peptidase</fullName>
    </submittedName>
</protein>
<dbReference type="PROSITE" id="PS00136">
    <property type="entry name" value="SUBTILASE_ASP"/>
    <property type="match status" value="1"/>
</dbReference>
<name>A0ABT4QB05_9BACL</name>
<dbReference type="InterPro" id="IPR023827">
    <property type="entry name" value="Peptidase_S8_Asp-AS"/>
</dbReference>
<dbReference type="Pfam" id="PF00082">
    <property type="entry name" value="Peptidase_S8"/>
    <property type="match status" value="1"/>
</dbReference>
<feature type="active site" description="Charge relay system" evidence="5">
    <location>
        <position position="117"/>
    </location>
</feature>
<dbReference type="InterPro" id="IPR036852">
    <property type="entry name" value="Peptidase_S8/S53_dom_sf"/>
</dbReference>
<sequence>MIIQGKKKRVQLGRNRHTAVIVQFKKGFVFDKHWHRVKREIHPHKTGSPVHLPLIRSVAVTVPREAISKLYRCKHVYRVFPDRKRRMLLDIATPAIGASAAQAAGLTGRGVGIAIIDTGVYPHPDLTRPANRIAAFKDFVGGRTKAYDDNGHGTHCAGDAAGNGFSSGGRYRGPAPQARIIGVKVLDAQGTGYDSTIIRGIDWCIRNRKRYGIRIASLSLGGPAPGSCGQDPLCQAVNRAVRRGLVIVAAAGNEGPRPGTISSPGTSPLAITAGAADDRRSVRPLAERVAGFSSRGPAKGGAMKPDLVAPGVGIVSLRVPGSVLDRLLPSARRGRRYFALSGTSMATPLTAGAAAQLLQRYPGLTPAGVKRLLKRHAIRLGRPMNAQGSGLLNMRFLKH</sequence>
<evidence type="ECO:0000256" key="1">
    <source>
        <dbReference type="ARBA" id="ARBA00011073"/>
    </source>
</evidence>
<dbReference type="InterPro" id="IPR023828">
    <property type="entry name" value="Peptidase_S8_Ser-AS"/>
</dbReference>
<dbReference type="PROSITE" id="PS00137">
    <property type="entry name" value="SUBTILASE_HIS"/>
    <property type="match status" value="1"/>
</dbReference>
<comment type="caution">
    <text evidence="8">The sequence shown here is derived from an EMBL/GenBank/DDBJ whole genome shotgun (WGS) entry which is preliminary data.</text>
</comment>
<proteinExistence type="inferred from homology"/>
<dbReference type="InterPro" id="IPR015500">
    <property type="entry name" value="Peptidase_S8_subtilisin-rel"/>
</dbReference>
<dbReference type="EMBL" id="JAQAGZ010000010">
    <property type="protein sequence ID" value="MCZ8514059.1"/>
    <property type="molecule type" value="Genomic_DNA"/>
</dbReference>